<evidence type="ECO:0000313" key="6">
    <source>
        <dbReference type="Proteomes" id="UP000295008"/>
    </source>
</evidence>
<accession>A0A4R1S586</accession>
<reference evidence="5 6" key="1">
    <citation type="submission" date="2019-03" db="EMBL/GenBank/DDBJ databases">
        <title>Genomic Encyclopedia of Type Strains, Phase IV (KMG-IV): sequencing the most valuable type-strain genomes for metagenomic binning, comparative biology and taxonomic classification.</title>
        <authorList>
            <person name="Goeker M."/>
        </authorList>
    </citation>
    <scope>NUCLEOTIDE SEQUENCE [LARGE SCALE GENOMIC DNA]</scope>
    <source>
        <strain evidence="5 6">LX-B</strain>
    </source>
</reference>
<evidence type="ECO:0000259" key="4">
    <source>
        <dbReference type="PROSITE" id="PS50893"/>
    </source>
</evidence>
<keyword evidence="2 5" id="KW-0067">ATP-binding</keyword>
<dbReference type="InterPro" id="IPR003593">
    <property type="entry name" value="AAA+_ATPase"/>
</dbReference>
<dbReference type="InterPro" id="IPR027417">
    <property type="entry name" value="P-loop_NTPase"/>
</dbReference>
<evidence type="ECO:0000256" key="3">
    <source>
        <dbReference type="SAM" id="Coils"/>
    </source>
</evidence>
<evidence type="ECO:0000313" key="5">
    <source>
        <dbReference type="EMBL" id="TCL74299.1"/>
    </source>
</evidence>
<sequence length="565" mass="62921">MGSMRVEHLFKAYGDRTVLDDISFEIAAPLKAGLVGRNGAGKTTLCRLLLGEIPADGGTLKLTGSVGYLPQQPADFGGTLAQFLEQDPAPRIPRAKLLQQAGLAERLLQSDFATLSGGEKTRAGLARLLAGEPEIMLLDEPTNHLDLQGIEWLAEWVGRFPGNVLVISHDRYFLDRVAGAIFDLEDGKIRRYSGNYSAYAAQKQLEREQADEAYQAYRQEKRRLEEAYRRKMEEANRITKKRVHRDGVVAKGPTDFYAGKSKKVARNAKAIEKRLEQLEPKARPKADVSLQLELDEKTAARSRILAEGRGLRKQYGTRAILDGVDLLLRRGGRVALTGANGTGKTTLLRLVAGELPADAGELRLAPSVRLGVIDQESKLLREENTILAEVGAVQPDRVAVRNLLACLLFRGDDVHKPIAVLSRGERVRVSLAKLILSGCNLLLLDEPTNHLDLASREAVEEALLDYPGTLLFVSHDRYFLNKLATEVWQLGEGKLRVFPGGFREYEAERNRPRPLDREERLLLEHKLARLAGELAGAAEGQREELEREYLEAAQELRRLKEFDRP</sequence>
<dbReference type="NCBIfam" id="NF000355">
    <property type="entry name" value="ribo_prot_ABC_F"/>
    <property type="match status" value="1"/>
</dbReference>
<feature type="coiled-coil region" evidence="3">
    <location>
        <begin position="535"/>
        <end position="562"/>
    </location>
</feature>
<name>A0A4R1S586_HYDET</name>
<comment type="caution">
    <text evidence="5">The sequence shown here is derived from an EMBL/GenBank/DDBJ whole genome shotgun (WGS) entry which is preliminary data.</text>
</comment>
<dbReference type="PANTHER" id="PTHR42855">
    <property type="entry name" value="ABC TRANSPORTER ATP-BINDING SUBUNIT"/>
    <property type="match status" value="1"/>
</dbReference>
<dbReference type="PROSITE" id="PS00211">
    <property type="entry name" value="ABC_TRANSPORTER_1"/>
    <property type="match status" value="1"/>
</dbReference>
<proteinExistence type="predicted"/>
<dbReference type="SUPFAM" id="SSF52540">
    <property type="entry name" value="P-loop containing nucleoside triphosphate hydrolases"/>
    <property type="match status" value="2"/>
</dbReference>
<dbReference type="GO" id="GO:0016887">
    <property type="term" value="F:ATP hydrolysis activity"/>
    <property type="evidence" value="ECO:0007669"/>
    <property type="project" value="InterPro"/>
</dbReference>
<gene>
    <name evidence="5" type="ORF">EDC14_1004237</name>
</gene>
<feature type="domain" description="ABC transporter" evidence="4">
    <location>
        <begin position="306"/>
        <end position="517"/>
    </location>
</feature>
<dbReference type="GO" id="GO:0005524">
    <property type="term" value="F:ATP binding"/>
    <property type="evidence" value="ECO:0007669"/>
    <property type="project" value="UniProtKB-KW"/>
</dbReference>
<organism evidence="5 6">
    <name type="scientific">Hydrogenispora ethanolica</name>
    <dbReference type="NCBI Taxonomy" id="1082276"/>
    <lineage>
        <taxon>Bacteria</taxon>
        <taxon>Bacillati</taxon>
        <taxon>Bacillota</taxon>
        <taxon>Hydrogenispora</taxon>
    </lineage>
</organism>
<protein>
    <submittedName>
        <fullName evidence="5">Macrolide transport system ATP-binding/permease protein</fullName>
    </submittedName>
</protein>
<dbReference type="InterPro" id="IPR051309">
    <property type="entry name" value="ABCF_ATPase"/>
</dbReference>
<dbReference type="AlphaFoldDB" id="A0A4R1S586"/>
<keyword evidence="6" id="KW-1185">Reference proteome</keyword>
<dbReference type="Gene3D" id="3.40.50.300">
    <property type="entry name" value="P-loop containing nucleotide triphosphate hydrolases"/>
    <property type="match status" value="2"/>
</dbReference>
<dbReference type="Pfam" id="PF00005">
    <property type="entry name" value="ABC_tran"/>
    <property type="match status" value="2"/>
</dbReference>
<dbReference type="RefSeq" id="WP_132013281.1">
    <property type="nucleotide sequence ID" value="NZ_SLUN01000004.1"/>
</dbReference>
<evidence type="ECO:0000256" key="1">
    <source>
        <dbReference type="ARBA" id="ARBA00022741"/>
    </source>
</evidence>
<feature type="coiled-coil region" evidence="3">
    <location>
        <begin position="200"/>
        <end position="241"/>
    </location>
</feature>
<dbReference type="InterPro" id="IPR017871">
    <property type="entry name" value="ABC_transporter-like_CS"/>
</dbReference>
<dbReference type="FunFam" id="3.40.50.300:FF:000011">
    <property type="entry name" value="Putative ABC transporter ATP-binding component"/>
    <property type="match status" value="1"/>
</dbReference>
<feature type="domain" description="ABC transporter" evidence="4">
    <location>
        <begin position="4"/>
        <end position="211"/>
    </location>
</feature>
<dbReference type="PANTHER" id="PTHR42855:SF2">
    <property type="entry name" value="DRUG RESISTANCE ABC TRANSPORTER,ATP-BINDING PROTEIN"/>
    <property type="match status" value="1"/>
</dbReference>
<dbReference type="CDD" id="cd03221">
    <property type="entry name" value="ABCF_EF-3"/>
    <property type="match status" value="2"/>
</dbReference>
<dbReference type="Proteomes" id="UP000295008">
    <property type="component" value="Unassembled WGS sequence"/>
</dbReference>
<dbReference type="PROSITE" id="PS50893">
    <property type="entry name" value="ABC_TRANSPORTER_2"/>
    <property type="match status" value="2"/>
</dbReference>
<dbReference type="OrthoDB" id="9801441at2"/>
<dbReference type="EMBL" id="SLUN01000004">
    <property type="protein sequence ID" value="TCL74299.1"/>
    <property type="molecule type" value="Genomic_DNA"/>
</dbReference>
<dbReference type="SMART" id="SM00382">
    <property type="entry name" value="AAA"/>
    <property type="match status" value="2"/>
</dbReference>
<keyword evidence="3" id="KW-0175">Coiled coil</keyword>
<keyword evidence="1" id="KW-0547">Nucleotide-binding</keyword>
<dbReference type="InterPro" id="IPR003439">
    <property type="entry name" value="ABC_transporter-like_ATP-bd"/>
</dbReference>
<evidence type="ECO:0000256" key="2">
    <source>
        <dbReference type="ARBA" id="ARBA00022840"/>
    </source>
</evidence>